<feature type="transmembrane region" description="Helical" evidence="2">
    <location>
        <begin position="6"/>
        <end position="26"/>
    </location>
</feature>
<evidence type="ECO:0000313" key="4">
    <source>
        <dbReference type="Proteomes" id="UP000184268"/>
    </source>
</evidence>
<feature type="compositionally biased region" description="Low complexity" evidence="1">
    <location>
        <begin position="56"/>
        <end position="67"/>
    </location>
</feature>
<keyword evidence="2" id="KW-0812">Transmembrane</keyword>
<organism evidence="3 4">
    <name type="scientific">Ferrimonas marina</name>
    <dbReference type="NCBI Taxonomy" id="299255"/>
    <lineage>
        <taxon>Bacteria</taxon>
        <taxon>Pseudomonadati</taxon>
        <taxon>Pseudomonadota</taxon>
        <taxon>Gammaproteobacteria</taxon>
        <taxon>Alteromonadales</taxon>
        <taxon>Ferrimonadaceae</taxon>
        <taxon>Ferrimonas</taxon>
    </lineage>
</organism>
<keyword evidence="4" id="KW-1185">Reference proteome</keyword>
<dbReference type="EMBL" id="FQXG01000001">
    <property type="protein sequence ID" value="SHG89840.1"/>
    <property type="molecule type" value="Genomic_DNA"/>
</dbReference>
<dbReference type="AlphaFoldDB" id="A0A1M5NJW8"/>
<evidence type="ECO:0000256" key="2">
    <source>
        <dbReference type="SAM" id="Phobius"/>
    </source>
</evidence>
<keyword evidence="2" id="KW-0472">Membrane</keyword>
<dbReference type="Proteomes" id="UP000184268">
    <property type="component" value="Unassembled WGS sequence"/>
</dbReference>
<feature type="region of interest" description="Disordered" evidence="1">
    <location>
        <begin position="44"/>
        <end position="67"/>
    </location>
</feature>
<sequence>MKQLNFHDVLLIILALIMVLLITVPIQSPQAMVPSEAQPLVPTPVTAKAESAGQTAPMPASSSVSAP</sequence>
<proteinExistence type="predicted"/>
<reference evidence="4" key="1">
    <citation type="submission" date="2016-11" db="EMBL/GenBank/DDBJ databases">
        <authorList>
            <person name="Varghese N."/>
            <person name="Submissions S."/>
        </authorList>
    </citation>
    <scope>NUCLEOTIDE SEQUENCE [LARGE SCALE GENOMIC DNA]</scope>
    <source>
        <strain evidence="4">DSM 16917</strain>
    </source>
</reference>
<evidence type="ECO:0000313" key="3">
    <source>
        <dbReference type="EMBL" id="SHG89840.1"/>
    </source>
</evidence>
<evidence type="ECO:0000256" key="1">
    <source>
        <dbReference type="SAM" id="MobiDB-lite"/>
    </source>
</evidence>
<gene>
    <name evidence="3" type="ORF">SAMN02745129_1084</name>
</gene>
<dbReference type="RefSeq" id="WP_067654830.1">
    <property type="nucleotide sequence ID" value="NZ_FQXG01000001.1"/>
</dbReference>
<accession>A0A1M5NJW8</accession>
<protein>
    <submittedName>
        <fullName evidence="3">Uncharacterized protein</fullName>
    </submittedName>
</protein>
<name>A0A1M5NJW8_9GAMM</name>
<keyword evidence="2" id="KW-1133">Transmembrane helix</keyword>